<dbReference type="PANTHER" id="PTHR30007">
    <property type="entry name" value="PHP DOMAIN PROTEIN"/>
    <property type="match status" value="1"/>
</dbReference>
<proteinExistence type="predicted"/>
<dbReference type="RefSeq" id="WP_237818422.1">
    <property type="nucleotide sequence ID" value="NZ_JAKLTQ010000002.1"/>
</dbReference>
<gene>
    <name evidence="1" type="ORF">LVY72_05245</name>
</gene>
<comment type="caution">
    <text evidence="1">The sequence shown here is derived from an EMBL/GenBank/DDBJ whole genome shotgun (WGS) entry which is preliminary data.</text>
</comment>
<evidence type="ECO:0000313" key="1">
    <source>
        <dbReference type="EMBL" id="MCG2621318.1"/>
    </source>
</evidence>
<sequence>MMLHDFPPWSTVYWYFQDWNADGTTEVIHDGRRTAARQAVGRDPAVPAGIIDAQTVRGADRVGRKTRGYDAGRNSNDRRRHVVTETSACRSWCR</sequence>
<dbReference type="Proteomes" id="UP001165368">
    <property type="component" value="Unassembled WGS sequence"/>
</dbReference>
<reference evidence="1" key="1">
    <citation type="submission" date="2022-01" db="EMBL/GenBank/DDBJ databases">
        <authorList>
            <person name="Jo J.-H."/>
            <person name="Im W.-T."/>
        </authorList>
    </citation>
    <scope>NUCLEOTIDE SEQUENCE</scope>
    <source>
        <strain evidence="1">I2-34</strain>
    </source>
</reference>
<evidence type="ECO:0000313" key="2">
    <source>
        <dbReference type="Proteomes" id="UP001165368"/>
    </source>
</evidence>
<dbReference type="PANTHER" id="PTHR30007:SF0">
    <property type="entry name" value="TRANSPOSASE"/>
    <property type="match status" value="1"/>
</dbReference>
<dbReference type="EMBL" id="JAKLTQ010000002">
    <property type="protein sequence ID" value="MCG2621318.1"/>
    <property type="molecule type" value="Genomic_DNA"/>
</dbReference>
<accession>A0ABS9L430</accession>
<evidence type="ECO:0008006" key="3">
    <source>
        <dbReference type="Google" id="ProtNLM"/>
    </source>
</evidence>
<keyword evidence="2" id="KW-1185">Reference proteome</keyword>
<protein>
    <recommendedName>
        <fullName evidence="3">Transposase</fullName>
    </recommendedName>
</protein>
<name>A0ABS9L430_9MICC</name>
<organism evidence="1 2">
    <name type="scientific">Arthrobacter hankyongi</name>
    <dbReference type="NCBI Taxonomy" id="2904801"/>
    <lineage>
        <taxon>Bacteria</taxon>
        <taxon>Bacillati</taxon>
        <taxon>Actinomycetota</taxon>
        <taxon>Actinomycetes</taxon>
        <taxon>Micrococcales</taxon>
        <taxon>Micrococcaceae</taxon>
        <taxon>Arthrobacter</taxon>
    </lineage>
</organism>